<dbReference type="InterPro" id="IPR012341">
    <property type="entry name" value="6hp_glycosidase-like_sf"/>
</dbReference>
<keyword evidence="2" id="KW-1185">Reference proteome</keyword>
<organism evidence="1 2">
    <name type="scientific">Echinicola rosea</name>
    <dbReference type="NCBI Taxonomy" id="1807691"/>
    <lineage>
        <taxon>Bacteria</taxon>
        <taxon>Pseudomonadati</taxon>
        <taxon>Bacteroidota</taxon>
        <taxon>Cytophagia</taxon>
        <taxon>Cytophagales</taxon>
        <taxon>Cyclobacteriaceae</taxon>
        <taxon>Echinicola</taxon>
    </lineage>
</organism>
<dbReference type="InterPro" id="IPR008928">
    <property type="entry name" value="6-hairpin_glycosidase_sf"/>
</dbReference>
<dbReference type="Gene3D" id="1.50.10.10">
    <property type="match status" value="1"/>
</dbReference>
<dbReference type="Proteomes" id="UP000647339">
    <property type="component" value="Unassembled WGS sequence"/>
</dbReference>
<comment type="caution">
    <text evidence="1">The sequence shown here is derived from an EMBL/GenBank/DDBJ whole genome shotgun (WGS) entry which is preliminary data.</text>
</comment>
<dbReference type="EMBL" id="BMIU01000003">
    <property type="protein sequence ID" value="GGF23096.1"/>
    <property type="molecule type" value="Genomic_DNA"/>
</dbReference>
<dbReference type="SUPFAM" id="SSF48208">
    <property type="entry name" value="Six-hairpin glycosidases"/>
    <property type="match status" value="1"/>
</dbReference>
<reference evidence="2" key="1">
    <citation type="journal article" date="2019" name="Int. J. Syst. Evol. Microbiol.">
        <title>The Global Catalogue of Microorganisms (GCM) 10K type strain sequencing project: providing services to taxonomists for standard genome sequencing and annotation.</title>
        <authorList>
            <consortium name="The Broad Institute Genomics Platform"/>
            <consortium name="The Broad Institute Genome Sequencing Center for Infectious Disease"/>
            <person name="Wu L."/>
            <person name="Ma J."/>
        </authorList>
    </citation>
    <scope>NUCLEOTIDE SEQUENCE [LARGE SCALE GENOMIC DNA]</scope>
    <source>
        <strain evidence="2">CGMCC 1.15407</strain>
    </source>
</reference>
<gene>
    <name evidence="1" type="ORF">GCM10011339_08900</name>
</gene>
<sequence>MDQLKADRALFTLVLIGLLIGNFHQGMGQEYWHDIPRKLRYSPSGQDFEIENGERRFNRALYGYHSDFRTEAGDQPLFSFYLPGMGGHFRIGVQVDGQSKWLHEAEQVKSSYRAGMMMYAITDPLWGNATVRVNVMPLRAQEGAIFRTETEGLPERAELIFVYGGVTGKRFRRMGDLGADPPSVFDLTVEKCQGNDIEINSQNEMVLAYGEAKDGADRPRMLATFPSRAQLKRAAPEKMVSPAALWGSTVVEAPVLVGKVPAGDGEHYFAIYRPGFQELPYEELSAAYARADEARSQLANRIQVATPDPYINTIGGALGIAADAIYDEPAYVHGAVAWRMPLPGWRGAYVADWMGWHDRAKTHFDGYLASQYLEPMGTRNDPDTAKHLARQVEKTGKSIFNSGYISRRPGEPSSPHHYDMNQVFFDQLIRHFDWTGDVDYLKKVWPSIERHLAWEKRNFDPDGDGLYNAYASIWASDALQYNSGGVAHASAYNYFAHKKAAELASFIGEDGGKYEAEADRILQAMNGILWLPDGWYAEYKDFLGPENVHPQAGVWSIYHTIDSEVPDPFQAWQMTRYVDTQIPHIPLTADGLEAGKYHTLSTTNWMPYTWSVNNVALAEVLHTSLAYWQAGNSDEAFRLWKSALLESMYLGGSPGNFQQLSFLDAMRSELYRDFADAVGMGARSLIEGLFGIKPDLMNDRLEIAPGFPAKWKYASINTPDVAIDFKQKGEVDTYEITNRFGKELLLELALRAKRAGVKEVKVNGKPVAWRLRENQVGRPIMVIKAPLGEKNLISVVWQGGALEAVQTPKEVTVGESLSLDENEVEVQKLKDPEQVLAAKEMVEGEVMVKFGHQTGDKTFFAKLKQGEMTWWEPIAVKVLPRLEITPVDKQSPSALAFSVTNHQKETVPVSILVNGKPWKANVSLVSNKAREFTIEALSLLQTGTNLIEVYHGDELVAQQEVINWELDASSKSLETVEISAAMNDKVTAIFRNKYHSPRSPYPTLQIPVQGMGDWASHGAYMDINDAGLRKLAGEQNQFVLPQGIPFSTPGDAAKNNILFASLWDNYPEQAKVSLSGKASHAYLLMAGSTNHMQSRMENGQVIVHYKDGSEDILSLRNPESWWPIEQDYYIDGHAFDIAVPRPIRVHLKTGKISRKAHDDYEAIDHFTEYAIDGGAATVLDLPLDPEKELASLEVKATTIEVVIGLMAVTLERE</sequence>
<evidence type="ECO:0000313" key="2">
    <source>
        <dbReference type="Proteomes" id="UP000647339"/>
    </source>
</evidence>
<dbReference type="RefSeq" id="WP_137402052.1">
    <property type="nucleotide sequence ID" value="NZ_BMIU01000003.1"/>
</dbReference>
<evidence type="ECO:0008006" key="3">
    <source>
        <dbReference type="Google" id="ProtNLM"/>
    </source>
</evidence>
<proteinExistence type="predicted"/>
<accession>A0ABQ1UN67</accession>
<dbReference type="Pfam" id="PF14614">
    <property type="entry name" value="DUF4450"/>
    <property type="match status" value="1"/>
</dbReference>
<name>A0ABQ1UN67_9BACT</name>
<protein>
    <recommendedName>
        <fullName evidence="3">DUF4450 domain-containing protein</fullName>
    </recommendedName>
</protein>
<dbReference type="InterPro" id="IPR028028">
    <property type="entry name" value="DUF4450"/>
</dbReference>
<evidence type="ECO:0000313" key="1">
    <source>
        <dbReference type="EMBL" id="GGF23096.1"/>
    </source>
</evidence>